<organism evidence="2 3">
    <name type="scientific">[Clostridium] leptum DSM 753</name>
    <dbReference type="NCBI Taxonomy" id="428125"/>
    <lineage>
        <taxon>Bacteria</taxon>
        <taxon>Bacillati</taxon>
        <taxon>Bacillota</taxon>
        <taxon>Clostridia</taxon>
        <taxon>Eubacteriales</taxon>
        <taxon>Oscillospiraceae</taxon>
        <taxon>Oscillospiraceae incertae sedis</taxon>
    </lineage>
</organism>
<dbReference type="HOGENOM" id="CLU_3231778_0_0_9"/>
<sequence>MAKERVKDTLNQKSPFSLSLKPPADKMINRFKIRKRKEKNTAK</sequence>
<feature type="compositionally biased region" description="Basic and acidic residues" evidence="1">
    <location>
        <begin position="1"/>
        <end position="10"/>
    </location>
</feature>
<reference evidence="2 3" key="2">
    <citation type="submission" date="2007-08" db="EMBL/GenBank/DDBJ databases">
        <authorList>
            <person name="Fulton L."/>
            <person name="Clifton S."/>
            <person name="Fulton B."/>
            <person name="Xu J."/>
            <person name="Minx P."/>
            <person name="Pepin K.H."/>
            <person name="Johnson M."/>
            <person name="Thiruvilangam P."/>
            <person name="Bhonagiri V."/>
            <person name="Nash W.E."/>
            <person name="Wang C."/>
            <person name="Mardis E.R."/>
            <person name="Wilson R.K."/>
        </authorList>
    </citation>
    <scope>NUCLEOTIDE SEQUENCE [LARGE SCALE GENOMIC DNA]</scope>
    <source>
        <strain evidence="2 3">DSM 753</strain>
    </source>
</reference>
<accession>A7VP73</accession>
<feature type="region of interest" description="Disordered" evidence="1">
    <location>
        <begin position="1"/>
        <end position="22"/>
    </location>
</feature>
<evidence type="ECO:0000313" key="3">
    <source>
        <dbReference type="Proteomes" id="UP000003490"/>
    </source>
</evidence>
<evidence type="ECO:0000313" key="2">
    <source>
        <dbReference type="EMBL" id="EDO62760.1"/>
    </source>
</evidence>
<dbReference type="Proteomes" id="UP000003490">
    <property type="component" value="Unassembled WGS sequence"/>
</dbReference>
<name>A7VP73_9FIRM</name>
<dbReference type="AlphaFoldDB" id="A7VP73"/>
<gene>
    <name evidence="2" type="ORF">CLOLEP_00349</name>
</gene>
<protein>
    <submittedName>
        <fullName evidence="2">Uncharacterized protein</fullName>
    </submittedName>
</protein>
<dbReference type="EMBL" id="ABCB02000012">
    <property type="protein sequence ID" value="EDO62760.1"/>
    <property type="molecule type" value="Genomic_DNA"/>
</dbReference>
<comment type="caution">
    <text evidence="2">The sequence shown here is derived from an EMBL/GenBank/DDBJ whole genome shotgun (WGS) entry which is preliminary data.</text>
</comment>
<proteinExistence type="predicted"/>
<evidence type="ECO:0000256" key="1">
    <source>
        <dbReference type="SAM" id="MobiDB-lite"/>
    </source>
</evidence>
<reference evidence="2 3" key="1">
    <citation type="submission" date="2007-08" db="EMBL/GenBank/DDBJ databases">
        <title>Draft genome sequence of Clostridium leptum (DSM 753).</title>
        <authorList>
            <person name="Sudarsanam P."/>
            <person name="Ley R."/>
            <person name="Guruge J."/>
            <person name="Turnbaugh P.J."/>
            <person name="Mahowald M."/>
            <person name="Liep D."/>
            <person name="Gordon J."/>
        </authorList>
    </citation>
    <scope>NUCLEOTIDE SEQUENCE [LARGE SCALE GENOMIC DNA]</scope>
    <source>
        <strain evidence="2 3">DSM 753</strain>
    </source>
</reference>